<evidence type="ECO:0000313" key="3">
    <source>
        <dbReference type="Proteomes" id="UP000520767"/>
    </source>
</evidence>
<dbReference type="Proteomes" id="UP000520767">
    <property type="component" value="Unassembled WGS sequence"/>
</dbReference>
<organism evidence="2 3">
    <name type="scientific">Actinophytocola algeriensis</name>
    <dbReference type="NCBI Taxonomy" id="1768010"/>
    <lineage>
        <taxon>Bacteria</taxon>
        <taxon>Bacillati</taxon>
        <taxon>Actinomycetota</taxon>
        <taxon>Actinomycetes</taxon>
        <taxon>Pseudonocardiales</taxon>
        <taxon>Pseudonocardiaceae</taxon>
    </lineage>
</organism>
<reference evidence="2 3" key="1">
    <citation type="submission" date="2020-08" db="EMBL/GenBank/DDBJ databases">
        <title>Genomic Encyclopedia of Type Strains, Phase III (KMG-III): the genomes of soil and plant-associated and newly described type strains.</title>
        <authorList>
            <person name="Whitman W."/>
        </authorList>
    </citation>
    <scope>NUCLEOTIDE SEQUENCE [LARGE SCALE GENOMIC DNA]</scope>
    <source>
        <strain evidence="2 3">CECT 8960</strain>
    </source>
</reference>
<evidence type="ECO:0000256" key="1">
    <source>
        <dbReference type="SAM" id="MobiDB-lite"/>
    </source>
</evidence>
<gene>
    <name evidence="2" type="ORF">FHR82_003461</name>
</gene>
<accession>A0A7W7Q5R5</accession>
<feature type="region of interest" description="Disordered" evidence="1">
    <location>
        <begin position="1"/>
        <end position="30"/>
    </location>
</feature>
<proteinExistence type="predicted"/>
<dbReference type="AlphaFoldDB" id="A0A7W7Q5R5"/>
<feature type="compositionally biased region" description="Polar residues" evidence="1">
    <location>
        <begin position="1"/>
        <end position="11"/>
    </location>
</feature>
<evidence type="ECO:0000313" key="2">
    <source>
        <dbReference type="EMBL" id="MBB4907241.1"/>
    </source>
</evidence>
<name>A0A7W7Q5R5_9PSEU</name>
<comment type="caution">
    <text evidence="2">The sequence shown here is derived from an EMBL/GenBank/DDBJ whole genome shotgun (WGS) entry which is preliminary data.</text>
</comment>
<dbReference type="EMBL" id="JACHJQ010000003">
    <property type="protein sequence ID" value="MBB4907241.1"/>
    <property type="molecule type" value="Genomic_DNA"/>
</dbReference>
<keyword evidence="3" id="KW-1185">Reference proteome</keyword>
<protein>
    <submittedName>
        <fullName evidence="2">Uncharacterized protein</fullName>
    </submittedName>
</protein>
<sequence length="30" mass="3529">MVRPTSSQSNILGYRDTPAELPRSLRDRRR</sequence>